<dbReference type="InterPro" id="IPR041685">
    <property type="entry name" value="AAA_GajA/Old/RecF-like"/>
</dbReference>
<dbReference type="PANTHER" id="PTHR43581:SF4">
    <property type="entry name" value="ATP_GTP PHOSPHATASE"/>
    <property type="match status" value="1"/>
</dbReference>
<dbReference type="Pfam" id="PF13175">
    <property type="entry name" value="AAA_15"/>
    <property type="match status" value="1"/>
</dbReference>
<evidence type="ECO:0000313" key="2">
    <source>
        <dbReference type="EMBL" id="SJM96388.1"/>
    </source>
</evidence>
<sequence length="470" mass="54133">MKLDVKVKNLGKIKEADFHIRPMTVITGPNGTGKSFFTKSLYSILNVINKNIYHEYVIQKIDEIESLLELFFRTITKLHENREIPAHINTGDKGSSQDLEIKLNKLKDEFVAINNYKTSDYCFFAASKVDVVEGIRESYNSYLYDLRNMYDVGFDKLAAEEINTYFNNFIFQLGNIAHHYSDFFTDDIKNELKDNFQIPMLSELISFGEKKIEIEINKLSKIELNDCQVILNLNSDVIYAISDLPSVVFFESPAYWKVRDALKSAKNNQNRPRLPKNNNDILTGVPKYFYDLDNVLNIRTKTEGVFKSATDLLKSTLGGEFVFKDDNFTFIDNDRREISKHLVSFGMTNLGMIQALLKYNVITEGSFIFIDEPETNLHPDWQVKLVEVLLMLAKGGVNVVITTHSSDLMKALEVKIKKQQIDVMEDFLSVHFVDVDGKLLEFESEDKLQQLIEARNLLSLAYQQLYFSDL</sequence>
<dbReference type="SUPFAM" id="SSF52540">
    <property type="entry name" value="P-loop containing nucleoside triphosphate hydrolases"/>
    <property type="match status" value="1"/>
</dbReference>
<evidence type="ECO:0000313" key="3">
    <source>
        <dbReference type="Proteomes" id="UP000195667"/>
    </source>
</evidence>
<dbReference type="GO" id="GO:0016887">
    <property type="term" value="F:ATP hydrolysis activity"/>
    <property type="evidence" value="ECO:0007669"/>
    <property type="project" value="InterPro"/>
</dbReference>
<dbReference type="InterPro" id="IPR027417">
    <property type="entry name" value="P-loop_NTPase"/>
</dbReference>
<gene>
    <name evidence="2" type="ORF">CRENPOLYSF1_890058</name>
</gene>
<keyword evidence="3" id="KW-1185">Reference proteome</keyword>
<dbReference type="AlphaFoldDB" id="A0A1R4HJH9"/>
<dbReference type="RefSeq" id="WP_087145212.1">
    <property type="nucleotide sequence ID" value="NZ_FUKI01000169.1"/>
</dbReference>
<dbReference type="EMBL" id="FUKI01000169">
    <property type="protein sequence ID" value="SJM96388.1"/>
    <property type="molecule type" value="Genomic_DNA"/>
</dbReference>
<organism evidence="2 3">
    <name type="scientific">Crenothrix polyspora</name>
    <dbReference type="NCBI Taxonomy" id="360316"/>
    <lineage>
        <taxon>Bacteria</taxon>
        <taxon>Pseudomonadati</taxon>
        <taxon>Pseudomonadota</taxon>
        <taxon>Gammaproteobacteria</taxon>
        <taxon>Methylococcales</taxon>
        <taxon>Crenotrichaceae</taxon>
        <taxon>Crenothrix</taxon>
    </lineage>
</organism>
<accession>A0A1R4HJH9</accession>
<dbReference type="InterPro" id="IPR051396">
    <property type="entry name" value="Bact_Antivir_Def_Nuclease"/>
</dbReference>
<reference evidence="3" key="1">
    <citation type="submission" date="2017-02" db="EMBL/GenBank/DDBJ databases">
        <authorList>
            <person name="Daims H."/>
        </authorList>
    </citation>
    <scope>NUCLEOTIDE SEQUENCE [LARGE SCALE GENOMIC DNA]</scope>
</reference>
<dbReference type="OrthoDB" id="9815944at2"/>
<name>A0A1R4HJH9_9GAMM</name>
<feature type="domain" description="Endonuclease GajA/Old nuclease/RecF-like AAA" evidence="1">
    <location>
        <begin position="1"/>
        <end position="408"/>
    </location>
</feature>
<proteinExistence type="predicted"/>
<dbReference type="GO" id="GO:0005524">
    <property type="term" value="F:ATP binding"/>
    <property type="evidence" value="ECO:0007669"/>
    <property type="project" value="InterPro"/>
</dbReference>
<protein>
    <recommendedName>
        <fullName evidence="1">Endonuclease GajA/Old nuclease/RecF-like AAA domain-containing protein</fullName>
    </recommendedName>
</protein>
<evidence type="ECO:0000259" key="1">
    <source>
        <dbReference type="Pfam" id="PF13175"/>
    </source>
</evidence>
<dbReference type="Gene3D" id="3.40.50.300">
    <property type="entry name" value="P-loop containing nucleotide triphosphate hydrolases"/>
    <property type="match status" value="1"/>
</dbReference>
<dbReference type="Proteomes" id="UP000195667">
    <property type="component" value="Unassembled WGS sequence"/>
</dbReference>
<dbReference type="PANTHER" id="PTHR43581">
    <property type="entry name" value="ATP/GTP PHOSPHATASE"/>
    <property type="match status" value="1"/>
</dbReference>